<keyword evidence="3" id="KW-0804">Transcription</keyword>
<keyword evidence="1" id="KW-0805">Transcription regulation</keyword>
<reference evidence="6" key="2">
    <citation type="submission" date="2015-07" db="EMBL/GenBank/DDBJ databases">
        <title>MeaNS - Measles Nucleotide Surveillance Program.</title>
        <authorList>
            <person name="Tran T."/>
            <person name="Druce J."/>
        </authorList>
    </citation>
    <scope>NUCLEOTIDE SEQUENCE</scope>
    <source>
        <strain evidence="6">DSM 9887</strain>
    </source>
</reference>
<dbReference type="GO" id="GO:0003700">
    <property type="term" value="F:DNA-binding transcription factor activity"/>
    <property type="evidence" value="ECO:0007669"/>
    <property type="project" value="InterPro"/>
</dbReference>
<evidence type="ECO:0000256" key="2">
    <source>
        <dbReference type="ARBA" id="ARBA00023125"/>
    </source>
</evidence>
<evidence type="ECO:0000259" key="4">
    <source>
        <dbReference type="PROSITE" id="PS01124"/>
    </source>
</evidence>
<evidence type="ECO:0000313" key="8">
    <source>
        <dbReference type="Proteomes" id="UP000319578"/>
    </source>
</evidence>
<feature type="domain" description="HTH araC/xylS-type" evidence="4">
    <location>
        <begin position="170"/>
        <end position="225"/>
    </location>
</feature>
<dbReference type="InterPro" id="IPR009057">
    <property type="entry name" value="Homeodomain-like_sf"/>
</dbReference>
<keyword evidence="2" id="KW-0238">DNA-binding</keyword>
<evidence type="ECO:0000313" key="5">
    <source>
        <dbReference type="EMBL" id="GED68762.1"/>
    </source>
</evidence>
<protein>
    <recommendedName>
        <fullName evidence="4">HTH araC/xylS-type domain-containing protein</fullName>
    </recommendedName>
</protein>
<dbReference type="Proteomes" id="UP000036834">
    <property type="component" value="Unassembled WGS sequence"/>
</dbReference>
<reference evidence="5 8" key="3">
    <citation type="submission" date="2019-06" db="EMBL/GenBank/DDBJ databases">
        <title>Whole genome shotgun sequence of Brevibacillus reuszeri NBRC 15719.</title>
        <authorList>
            <person name="Hosoyama A."/>
            <person name="Uohara A."/>
            <person name="Ohji S."/>
            <person name="Ichikawa N."/>
        </authorList>
    </citation>
    <scope>NUCLEOTIDE SEQUENCE [LARGE SCALE GENOMIC DNA]</scope>
    <source>
        <strain evidence="5 8">NBRC 15719</strain>
    </source>
</reference>
<reference evidence="7" key="1">
    <citation type="submission" date="2015-07" db="EMBL/GenBank/DDBJ databases">
        <title>Genome sequencing project for genomic taxonomy and phylogenomics of Bacillus-like bacteria.</title>
        <authorList>
            <person name="Liu B."/>
            <person name="Wang J."/>
            <person name="Zhu Y."/>
            <person name="Liu G."/>
            <person name="Chen Q."/>
            <person name="Chen Z."/>
            <person name="Lan J."/>
            <person name="Che J."/>
            <person name="Ge C."/>
            <person name="Shi H."/>
            <person name="Pan Z."/>
            <person name="Liu X."/>
        </authorList>
    </citation>
    <scope>NUCLEOTIDE SEQUENCE [LARGE SCALE GENOMIC DNA]</scope>
    <source>
        <strain evidence="7">DSM 9887</strain>
    </source>
</reference>
<evidence type="ECO:0000256" key="1">
    <source>
        <dbReference type="ARBA" id="ARBA00023015"/>
    </source>
</evidence>
<proteinExistence type="predicted"/>
<dbReference type="OrthoDB" id="324626at2"/>
<dbReference type="Gene3D" id="1.10.10.60">
    <property type="entry name" value="Homeodomain-like"/>
    <property type="match status" value="1"/>
</dbReference>
<dbReference type="InterPro" id="IPR018060">
    <property type="entry name" value="HTH_AraC"/>
</dbReference>
<name>A0A0K9YMC4_9BACL</name>
<evidence type="ECO:0000313" key="6">
    <source>
        <dbReference type="EMBL" id="KNB69888.1"/>
    </source>
</evidence>
<accession>A0A0K9YMC4</accession>
<gene>
    <name evidence="6" type="ORF">ADS79_29050</name>
    <name evidence="5" type="ORF">BRE01_24640</name>
</gene>
<dbReference type="SUPFAM" id="SSF46689">
    <property type="entry name" value="Homeodomain-like"/>
    <property type="match status" value="1"/>
</dbReference>
<evidence type="ECO:0000256" key="3">
    <source>
        <dbReference type="ARBA" id="ARBA00023163"/>
    </source>
</evidence>
<dbReference type="EMBL" id="LGIQ01000011">
    <property type="protein sequence ID" value="KNB69888.1"/>
    <property type="molecule type" value="Genomic_DNA"/>
</dbReference>
<dbReference type="Pfam" id="PF00165">
    <property type="entry name" value="HTH_AraC"/>
    <property type="match status" value="1"/>
</dbReference>
<keyword evidence="8" id="KW-1185">Reference proteome</keyword>
<evidence type="ECO:0000313" key="7">
    <source>
        <dbReference type="Proteomes" id="UP000036834"/>
    </source>
</evidence>
<dbReference type="PATRIC" id="fig|54915.3.peg.5023"/>
<dbReference type="GO" id="GO:0043565">
    <property type="term" value="F:sequence-specific DNA binding"/>
    <property type="evidence" value="ECO:0007669"/>
    <property type="project" value="InterPro"/>
</dbReference>
<organism evidence="6 7">
    <name type="scientific">Brevibacillus reuszeri</name>
    <dbReference type="NCBI Taxonomy" id="54915"/>
    <lineage>
        <taxon>Bacteria</taxon>
        <taxon>Bacillati</taxon>
        <taxon>Bacillota</taxon>
        <taxon>Bacilli</taxon>
        <taxon>Bacillales</taxon>
        <taxon>Paenibacillaceae</taxon>
        <taxon>Brevibacillus</taxon>
    </lineage>
</organism>
<dbReference type="AlphaFoldDB" id="A0A0K9YMC4"/>
<dbReference type="Proteomes" id="UP000319578">
    <property type="component" value="Unassembled WGS sequence"/>
</dbReference>
<dbReference type="STRING" id="54915.ADS79_29050"/>
<dbReference type="PANTHER" id="PTHR43280:SF28">
    <property type="entry name" value="HTH-TYPE TRANSCRIPTIONAL ACTIVATOR RHAS"/>
    <property type="match status" value="1"/>
</dbReference>
<sequence length="225" mass="25838">MNTIIYELQDARLLADQGTLSPAALRISYPAIIVPTEAIILRTASAVYQVEKGQFISFRHAEENMSIETAENTEFAPVYVVSYHSYQLTEKTPDSLLYYKREEHLPKQGSVMEFPRPARGLLESLLEQLQQASWVQIAARLNLKLDELLRSIFVSKHYGVSYITQEPSILQALTYINQHFDAAVTRSFMARLTGFNPSYFSSLFRRETGWSFAEYLNRIRIDEAK</sequence>
<dbReference type="EMBL" id="BJON01000009">
    <property type="protein sequence ID" value="GED68762.1"/>
    <property type="molecule type" value="Genomic_DNA"/>
</dbReference>
<comment type="caution">
    <text evidence="6">The sequence shown here is derived from an EMBL/GenBank/DDBJ whole genome shotgun (WGS) entry which is preliminary data.</text>
</comment>
<dbReference type="RefSeq" id="WP_049741925.1">
    <property type="nucleotide sequence ID" value="NZ_BJON01000009.1"/>
</dbReference>
<dbReference type="PANTHER" id="PTHR43280">
    <property type="entry name" value="ARAC-FAMILY TRANSCRIPTIONAL REGULATOR"/>
    <property type="match status" value="1"/>
</dbReference>
<dbReference type="PROSITE" id="PS01124">
    <property type="entry name" value="HTH_ARAC_FAMILY_2"/>
    <property type="match status" value="1"/>
</dbReference>